<organism evidence="8 9">
    <name type="scientific">Thioalkalivibrio halophilus</name>
    <dbReference type="NCBI Taxonomy" id="252474"/>
    <lineage>
        <taxon>Bacteria</taxon>
        <taxon>Pseudomonadati</taxon>
        <taxon>Pseudomonadota</taxon>
        <taxon>Gammaproteobacteria</taxon>
        <taxon>Chromatiales</taxon>
        <taxon>Ectothiorhodospiraceae</taxon>
        <taxon>Thioalkalivibrio</taxon>
    </lineage>
</organism>
<evidence type="ECO:0000256" key="4">
    <source>
        <dbReference type="HAMAP-Rule" id="MF_01201"/>
    </source>
</evidence>
<feature type="binding site" evidence="4 6">
    <location>
        <position position="130"/>
    </location>
    <ligand>
        <name>substrate</name>
    </ligand>
</feature>
<evidence type="ECO:0000256" key="3">
    <source>
        <dbReference type="ARBA" id="ARBA00023235"/>
    </source>
</evidence>
<dbReference type="SUPFAM" id="SSF50621">
    <property type="entry name" value="Alanine racemase C-terminal domain-like"/>
    <property type="match status" value="1"/>
</dbReference>
<dbReference type="Proteomes" id="UP000189177">
    <property type="component" value="Unassembled WGS sequence"/>
</dbReference>
<dbReference type="UniPathway" id="UPA00042">
    <property type="reaction ID" value="UER00497"/>
</dbReference>
<comment type="cofactor">
    <cofactor evidence="1 4 5">
        <name>pyridoxal 5'-phosphate</name>
        <dbReference type="ChEBI" id="CHEBI:597326"/>
    </cofactor>
</comment>
<protein>
    <recommendedName>
        <fullName evidence="4">Alanine racemase</fullName>
        <ecNumber evidence="4">5.1.1.1</ecNumber>
    </recommendedName>
</protein>
<comment type="function">
    <text evidence="4">Catalyzes the interconversion of L-alanine and D-alanine. May also act on other amino acids.</text>
</comment>
<dbReference type="Gene3D" id="2.40.37.10">
    <property type="entry name" value="Lyase, Ornithine Decarboxylase, Chain A, domain 1"/>
    <property type="match status" value="1"/>
</dbReference>
<feature type="active site" description="Proton acceptor; specific for L-alanine" evidence="4">
    <location>
        <position position="267"/>
    </location>
</feature>
<dbReference type="Pfam" id="PF00842">
    <property type="entry name" value="Ala_racemase_C"/>
    <property type="match status" value="1"/>
</dbReference>
<keyword evidence="3 4" id="KW-0413">Isomerase</keyword>
<dbReference type="InterPro" id="IPR020622">
    <property type="entry name" value="Ala_racemase_pyridoxalP-BS"/>
</dbReference>
<sequence>MQRAASIQLDSGALRHNLEVARGLAPEVAMWPVIKAEGYGHGLDWAAQSLGEVADGLAVSAVEEAEVLRRSGFDGPLLVLQGGRDSAGLRRCAELALQPAVHAPAQLEALDAASVVLPEVWIKLNTGMNRLGFAPAQADAVERALRAAGHGGRGLHWMTHMACADDPADDHNAAQLSAFATAVAGRSGARSLANSASLFAGWGRGVGHGADEAFRARPGIMLYGCHPASVPAETPPEGPDADLRPVMTVQAPIIGIQHPAPGDGVGYGATWTAHGGERIGIVAMGYADGYPRHAPTGTPVRVRGQLCPLVGRVSMDMLAVDLSDVPEAAVGDLATLWGEGLPVERVARAAGTIGYELLTRVAGRLRPA</sequence>
<feature type="domain" description="Alanine racemase C-terminal" evidence="7">
    <location>
        <begin position="246"/>
        <end position="368"/>
    </location>
</feature>
<dbReference type="Pfam" id="PF01168">
    <property type="entry name" value="Ala_racemase_N"/>
    <property type="match status" value="1"/>
</dbReference>
<dbReference type="GO" id="GO:0030632">
    <property type="term" value="P:D-alanine biosynthetic process"/>
    <property type="evidence" value="ECO:0007669"/>
    <property type="project" value="UniProtKB-UniRule"/>
</dbReference>
<dbReference type="STRING" id="252474.B1A74_09715"/>
<dbReference type="InterPro" id="IPR001608">
    <property type="entry name" value="Ala_racemase_N"/>
</dbReference>
<proteinExistence type="inferred from homology"/>
<dbReference type="PANTHER" id="PTHR30511:SF0">
    <property type="entry name" value="ALANINE RACEMASE, CATABOLIC-RELATED"/>
    <property type="match status" value="1"/>
</dbReference>
<dbReference type="PROSITE" id="PS00395">
    <property type="entry name" value="ALANINE_RACEMASE"/>
    <property type="match status" value="1"/>
</dbReference>
<dbReference type="SUPFAM" id="SSF51419">
    <property type="entry name" value="PLP-binding barrel"/>
    <property type="match status" value="1"/>
</dbReference>
<dbReference type="EC" id="5.1.1.1" evidence="4"/>
<dbReference type="NCBIfam" id="TIGR00492">
    <property type="entry name" value="alr"/>
    <property type="match status" value="1"/>
</dbReference>
<feature type="active site" description="Proton acceptor; specific for D-alanine" evidence="4">
    <location>
        <position position="35"/>
    </location>
</feature>
<dbReference type="InterPro" id="IPR009006">
    <property type="entry name" value="Ala_racemase/Decarboxylase_C"/>
</dbReference>
<evidence type="ECO:0000256" key="1">
    <source>
        <dbReference type="ARBA" id="ARBA00001933"/>
    </source>
</evidence>
<dbReference type="PANTHER" id="PTHR30511">
    <property type="entry name" value="ALANINE RACEMASE"/>
    <property type="match status" value="1"/>
</dbReference>
<dbReference type="InterPro" id="IPR029066">
    <property type="entry name" value="PLP-binding_barrel"/>
</dbReference>
<dbReference type="AlphaFoldDB" id="A0A1V2ZX06"/>
<dbReference type="OrthoDB" id="9813814at2"/>
<feature type="modified residue" description="N6-(pyridoxal phosphate)lysine" evidence="4 5">
    <location>
        <position position="35"/>
    </location>
</feature>
<evidence type="ECO:0000256" key="2">
    <source>
        <dbReference type="ARBA" id="ARBA00022898"/>
    </source>
</evidence>
<feature type="binding site" evidence="4 6">
    <location>
        <position position="315"/>
    </location>
    <ligand>
        <name>substrate</name>
    </ligand>
</feature>
<evidence type="ECO:0000259" key="7">
    <source>
        <dbReference type="SMART" id="SM01005"/>
    </source>
</evidence>
<name>A0A1V2ZX06_9GAMM</name>
<comment type="similarity">
    <text evidence="4">Belongs to the alanine racemase family.</text>
</comment>
<dbReference type="Gene3D" id="3.20.20.10">
    <property type="entry name" value="Alanine racemase"/>
    <property type="match status" value="1"/>
</dbReference>
<comment type="pathway">
    <text evidence="4">Amino-acid biosynthesis; D-alanine biosynthesis; D-alanine from L-alanine: step 1/1.</text>
</comment>
<dbReference type="RefSeq" id="WP_077244511.1">
    <property type="nucleotide sequence ID" value="NZ_MUZR01000040.1"/>
</dbReference>
<dbReference type="SMART" id="SM01005">
    <property type="entry name" value="Ala_racemase_C"/>
    <property type="match status" value="1"/>
</dbReference>
<dbReference type="GO" id="GO:0005829">
    <property type="term" value="C:cytosol"/>
    <property type="evidence" value="ECO:0007669"/>
    <property type="project" value="TreeGrafter"/>
</dbReference>
<dbReference type="InterPro" id="IPR000821">
    <property type="entry name" value="Ala_racemase"/>
</dbReference>
<accession>A0A1V2ZX06</accession>
<comment type="catalytic activity">
    <reaction evidence="4">
        <text>L-alanine = D-alanine</text>
        <dbReference type="Rhea" id="RHEA:20249"/>
        <dbReference type="ChEBI" id="CHEBI:57416"/>
        <dbReference type="ChEBI" id="CHEBI:57972"/>
        <dbReference type="EC" id="5.1.1.1"/>
    </reaction>
</comment>
<dbReference type="GO" id="GO:0030170">
    <property type="term" value="F:pyridoxal phosphate binding"/>
    <property type="evidence" value="ECO:0007669"/>
    <property type="project" value="UniProtKB-UniRule"/>
</dbReference>
<evidence type="ECO:0000313" key="8">
    <source>
        <dbReference type="EMBL" id="OOC09667.1"/>
    </source>
</evidence>
<comment type="caution">
    <text evidence="8">The sequence shown here is derived from an EMBL/GenBank/DDBJ whole genome shotgun (WGS) entry which is preliminary data.</text>
</comment>
<keyword evidence="2 4" id="KW-0663">Pyridoxal phosphate</keyword>
<evidence type="ECO:0000256" key="5">
    <source>
        <dbReference type="PIRSR" id="PIRSR600821-50"/>
    </source>
</evidence>
<dbReference type="HAMAP" id="MF_01201">
    <property type="entry name" value="Ala_racemase"/>
    <property type="match status" value="1"/>
</dbReference>
<dbReference type="PRINTS" id="PR00992">
    <property type="entry name" value="ALARACEMASE"/>
</dbReference>
<dbReference type="InterPro" id="IPR011079">
    <property type="entry name" value="Ala_racemase_C"/>
</dbReference>
<dbReference type="EMBL" id="MUZR01000040">
    <property type="protein sequence ID" value="OOC09667.1"/>
    <property type="molecule type" value="Genomic_DNA"/>
</dbReference>
<reference evidence="8 9" key="1">
    <citation type="submission" date="2017-02" db="EMBL/GenBank/DDBJ databases">
        <title>Genomic diversity within the haloalkaliphilic genus Thioalkalivibrio.</title>
        <authorList>
            <person name="Ahn A.-C."/>
            <person name="Meier-Kolthoff J."/>
            <person name="Overmars L."/>
            <person name="Richter M."/>
            <person name="Woyke T."/>
            <person name="Sorokin D.Y."/>
            <person name="Muyzer G."/>
        </authorList>
    </citation>
    <scope>NUCLEOTIDE SEQUENCE [LARGE SCALE GENOMIC DNA]</scope>
    <source>
        <strain evidence="8 9">HL17</strain>
    </source>
</reference>
<evidence type="ECO:0000256" key="6">
    <source>
        <dbReference type="PIRSR" id="PIRSR600821-52"/>
    </source>
</evidence>
<keyword evidence="9" id="KW-1185">Reference proteome</keyword>
<dbReference type="GO" id="GO:0008784">
    <property type="term" value="F:alanine racemase activity"/>
    <property type="evidence" value="ECO:0007669"/>
    <property type="project" value="UniProtKB-UniRule"/>
</dbReference>
<gene>
    <name evidence="8" type="ORF">B1A74_09715</name>
</gene>
<evidence type="ECO:0000313" key="9">
    <source>
        <dbReference type="Proteomes" id="UP000189177"/>
    </source>
</evidence>